<reference key="2">
    <citation type="submission" date="2011-05" db="EMBL/GenBank/DDBJ databases">
        <title>Complete genome sequence of the aerobic marine methanotroph Methylomonas methanica MC09.</title>
        <authorList>
            <person name="Boden R."/>
            <person name="Cunliffe M."/>
            <person name="Scanlan J."/>
            <person name="Moussard H."/>
            <person name="Kits K.D."/>
            <person name="Klotz M."/>
            <person name="Jetten M."/>
            <person name="Vuilleumier S."/>
            <person name="Han J."/>
            <person name="Peters L."/>
            <person name="Mikhailova N."/>
            <person name="Teshima H."/>
            <person name="Tapia R."/>
            <person name="Kyrpides N."/>
            <person name="Ivanova N."/>
            <person name="Pagani I."/>
            <person name="Cheng J.-F."/>
            <person name="Goodwin L."/>
            <person name="Han C."/>
            <person name="Hauser L."/>
            <person name="Land M."/>
            <person name="Lapidus A."/>
            <person name="Lucas S."/>
            <person name="Pitluck S."/>
            <person name="Woyke T."/>
            <person name="Stein L.Y."/>
            <person name="Murrell C."/>
        </authorList>
    </citation>
    <scope>NUCLEOTIDE SEQUENCE</scope>
    <source>
        <strain>MC09</strain>
    </source>
</reference>
<accession>G0A0J8</accession>
<feature type="domain" description="Suppressor of fused-like" evidence="1">
    <location>
        <begin position="48"/>
        <end position="193"/>
    </location>
</feature>
<dbReference type="AlphaFoldDB" id="G0A0J8"/>
<dbReference type="Proteomes" id="UP000008888">
    <property type="component" value="Chromosome"/>
</dbReference>
<dbReference type="KEGG" id="mmt:Metme_0327"/>
<dbReference type="RefSeq" id="WP_013817047.1">
    <property type="nucleotide sequence ID" value="NC_015572.1"/>
</dbReference>
<reference evidence="2 3" key="1">
    <citation type="journal article" date="2011" name="J. Bacteriol.">
        <title>Complete Genome Sequence of the Aerobic Marine Methanotroph Methylomonas methanica MC09.</title>
        <authorList>
            <person name="Boden R."/>
            <person name="Cunliffe M."/>
            <person name="Scanlan J."/>
            <person name="Moussard H."/>
            <person name="Kits K.D."/>
            <person name="Klotz M.G."/>
            <person name="Jetten M.S."/>
            <person name="Vuilleumier S."/>
            <person name="Han J."/>
            <person name="Peters L."/>
            <person name="Mikhailova N."/>
            <person name="Teshima H."/>
            <person name="Tapia R."/>
            <person name="Kyrpides N."/>
            <person name="Ivanova N."/>
            <person name="Pagani I."/>
            <person name="Cheng J.F."/>
            <person name="Goodwin L."/>
            <person name="Han C."/>
            <person name="Hauser L."/>
            <person name="Land M.L."/>
            <person name="Lapidus A."/>
            <person name="Lucas S."/>
            <person name="Pitluck S."/>
            <person name="Woyke T."/>
            <person name="Stein L."/>
            <person name="Murrell J.C."/>
        </authorList>
    </citation>
    <scope>NUCLEOTIDE SEQUENCE [LARGE SCALE GENOMIC DNA]</scope>
    <source>
        <strain evidence="2 3">MC09</strain>
    </source>
</reference>
<organism evidence="2 3">
    <name type="scientific">Methylomonas methanica (strain DSM 25384 / MC09)</name>
    <dbReference type="NCBI Taxonomy" id="857087"/>
    <lineage>
        <taxon>Bacteria</taxon>
        <taxon>Pseudomonadati</taxon>
        <taxon>Pseudomonadota</taxon>
        <taxon>Gammaproteobacteria</taxon>
        <taxon>Methylococcales</taxon>
        <taxon>Methylococcaceae</taxon>
        <taxon>Methylomonas</taxon>
    </lineage>
</organism>
<dbReference type="eggNOG" id="ENOG50334RH">
    <property type="taxonomic scope" value="Bacteria"/>
</dbReference>
<evidence type="ECO:0000313" key="3">
    <source>
        <dbReference type="Proteomes" id="UP000008888"/>
    </source>
</evidence>
<dbReference type="HOGENOM" id="CLU_1414457_0_0_6"/>
<reference evidence="3" key="3">
    <citation type="submission" date="2011-05" db="EMBL/GenBank/DDBJ databases">
        <title>Complete sequence of Methylomonas methanica MC09.</title>
        <authorList>
            <consortium name="US DOE Joint Genome Institute"/>
            <person name="Lucas S."/>
            <person name="Han J."/>
            <person name="Lapidus A."/>
            <person name="Cheng J.-F."/>
            <person name="Goodwin L."/>
            <person name="Pitluck S."/>
            <person name="Peters L."/>
            <person name="Mikhailova N."/>
            <person name="Teshima H."/>
            <person name="Han C."/>
            <person name="Tapia R."/>
            <person name="Land M."/>
            <person name="Hauser L."/>
            <person name="Kyrpides N."/>
            <person name="Ivanova N."/>
            <person name="Pagani I."/>
            <person name="Stein L."/>
            <person name="Woyke T."/>
        </authorList>
    </citation>
    <scope>NUCLEOTIDE SEQUENCE [LARGE SCALE GENOMIC DNA]</scope>
    <source>
        <strain evidence="3">MC09</strain>
    </source>
</reference>
<sequence length="196" mass="22627">MLDEILRQPSEQRRNQTVLKHYQSFFKDHKQELLTWDIGPIKELVPSFQVFRAEPGPQINLWSYASIGANNFGHDKLGLLEFIVHSPIESPTLVETMGMITHYHANRNLGFGHSMPIGEPWLDGSECNHWLISKRYPLGAELEICNIKNTHIHVALLLPITEAENKYKAKNGLEALEKLFEDKGLEYWNIRRKSLV</sequence>
<evidence type="ECO:0000313" key="2">
    <source>
        <dbReference type="EMBL" id="AEF98774.1"/>
    </source>
</evidence>
<evidence type="ECO:0000259" key="1">
    <source>
        <dbReference type="Pfam" id="PF05076"/>
    </source>
</evidence>
<gene>
    <name evidence="2" type="ordered locus">Metme_0327</name>
</gene>
<name>G0A0J8_METMM</name>
<proteinExistence type="predicted"/>
<dbReference type="InterPro" id="IPR020941">
    <property type="entry name" value="SUFU-like_domain"/>
</dbReference>
<dbReference type="EMBL" id="CP002738">
    <property type="protein sequence ID" value="AEF98774.1"/>
    <property type="molecule type" value="Genomic_DNA"/>
</dbReference>
<protein>
    <recommendedName>
        <fullName evidence="1">Suppressor of fused-like domain-containing protein</fullName>
    </recommendedName>
</protein>
<dbReference type="Pfam" id="PF05076">
    <property type="entry name" value="SUFU"/>
    <property type="match status" value="1"/>
</dbReference>
<keyword evidence="3" id="KW-1185">Reference proteome</keyword>